<accession>A0ABT8VRM9</accession>
<feature type="domain" description="DUF6787" evidence="2">
    <location>
        <begin position="19"/>
        <end position="95"/>
    </location>
</feature>
<keyword evidence="1" id="KW-0812">Transmembrane</keyword>
<keyword evidence="4" id="KW-1185">Reference proteome</keyword>
<evidence type="ECO:0000313" key="4">
    <source>
        <dbReference type="Proteomes" id="UP001168642"/>
    </source>
</evidence>
<protein>
    <submittedName>
        <fullName evidence="3">Diacylglyceryl transferase</fullName>
    </submittedName>
</protein>
<feature type="transmembrane region" description="Helical" evidence="1">
    <location>
        <begin position="54"/>
        <end position="76"/>
    </location>
</feature>
<dbReference type="Proteomes" id="UP001168642">
    <property type="component" value="Unassembled WGS sequence"/>
</dbReference>
<feature type="transmembrane region" description="Helical" evidence="1">
    <location>
        <begin position="12"/>
        <end position="34"/>
    </location>
</feature>
<reference evidence="3" key="1">
    <citation type="submission" date="2023-07" db="EMBL/GenBank/DDBJ databases">
        <title>Wenyingzhuangia sp. chi5 genome sequencing and assembly.</title>
        <authorList>
            <person name="Park S."/>
        </authorList>
    </citation>
    <scope>NUCLEOTIDE SEQUENCE</scope>
    <source>
        <strain evidence="3">Chi5</strain>
    </source>
</reference>
<keyword evidence="1" id="KW-0472">Membrane</keyword>
<dbReference type="InterPro" id="IPR046714">
    <property type="entry name" value="DUF6787"/>
</dbReference>
<gene>
    <name evidence="3" type="ORF">QVZ41_07205</name>
</gene>
<keyword evidence="1" id="KW-1133">Transmembrane helix</keyword>
<dbReference type="Pfam" id="PF20584">
    <property type="entry name" value="DUF6787"/>
    <property type="match status" value="1"/>
</dbReference>
<comment type="caution">
    <text evidence="3">The sequence shown here is derived from an EMBL/GenBank/DDBJ whole genome shotgun (WGS) entry which is preliminary data.</text>
</comment>
<dbReference type="RefSeq" id="WP_302883888.1">
    <property type="nucleotide sequence ID" value="NZ_JAUMIT010000003.1"/>
</dbReference>
<sequence>MEKLKERWGLTSNWQVLAIIIAFSINGSFAAFIVRPILGQIGVTKENLNIVIFYILYIVPVIFVYQFTLPYVGWLVGQYQFFKNMQTKMMVRMKLKKA</sequence>
<organism evidence="3 4">
    <name type="scientific">Wenyingzhuangia gilva</name>
    <dbReference type="NCBI Taxonomy" id="3057677"/>
    <lineage>
        <taxon>Bacteria</taxon>
        <taxon>Pseudomonadati</taxon>
        <taxon>Bacteroidota</taxon>
        <taxon>Flavobacteriia</taxon>
        <taxon>Flavobacteriales</taxon>
        <taxon>Flavobacteriaceae</taxon>
        <taxon>Wenyingzhuangia</taxon>
    </lineage>
</organism>
<evidence type="ECO:0000256" key="1">
    <source>
        <dbReference type="SAM" id="Phobius"/>
    </source>
</evidence>
<evidence type="ECO:0000313" key="3">
    <source>
        <dbReference type="EMBL" id="MDO3694631.1"/>
    </source>
</evidence>
<name>A0ABT8VRM9_9FLAO</name>
<dbReference type="GO" id="GO:0016740">
    <property type="term" value="F:transferase activity"/>
    <property type="evidence" value="ECO:0007669"/>
    <property type="project" value="UniProtKB-KW"/>
</dbReference>
<dbReference type="EMBL" id="JAUMIT010000003">
    <property type="protein sequence ID" value="MDO3694631.1"/>
    <property type="molecule type" value="Genomic_DNA"/>
</dbReference>
<evidence type="ECO:0000259" key="2">
    <source>
        <dbReference type="Pfam" id="PF20584"/>
    </source>
</evidence>
<keyword evidence="3" id="KW-0808">Transferase</keyword>
<proteinExistence type="predicted"/>